<sequence>MRELSYHKKPRSLGAQQARMAGRWPDFKFRVFSQNLVGWDGAIRGAQKWYLVRVLWLADGSYKPYLFLLDPPLRPRDGGTFDQIPHLLFDSDNPASSGLCLFDPDGGEWSNRLLIADTTIPWAAEWLLYYELWHLTGEWQGGGVGHESIAEARAAGVYRQASPLAEGETQAAAVAEG</sequence>
<reference evidence="2" key="1">
    <citation type="submission" date="2020-06" db="EMBL/GenBank/DDBJ databases">
        <title>Whole Genome Sequence of Bradyrhizobium sp. Strain 1S1.</title>
        <authorList>
            <person name="Bromfield E.S.P."/>
            <person name="Cloutier S."/>
        </authorList>
    </citation>
    <scope>NUCLEOTIDE SEQUENCE [LARGE SCALE GENOMIC DNA]</scope>
    <source>
        <strain evidence="2">1S1</strain>
    </source>
</reference>
<dbReference type="InterPro" id="IPR058588">
    <property type="entry name" value="E2-CBASS"/>
</dbReference>
<dbReference type="RefSeq" id="WP_175612260.1">
    <property type="nucleotide sequence ID" value="NZ_CP088285.1"/>
</dbReference>
<dbReference type="Pfam" id="PF26395">
    <property type="entry name" value="E2-CBASS"/>
    <property type="match status" value="1"/>
</dbReference>
<dbReference type="EMBL" id="JAAOLE020000001">
    <property type="protein sequence ID" value="NVI45590.1"/>
    <property type="molecule type" value="Genomic_DNA"/>
</dbReference>
<comment type="caution">
    <text evidence="2">The sequence shown here is derived from an EMBL/GenBank/DDBJ whole genome shotgun (WGS) entry which is preliminary data.</text>
</comment>
<name>A0A973W1U7_9BRAD</name>
<protein>
    <recommendedName>
        <fullName evidence="1">Type II CBASS E2 protein domain-containing protein</fullName>
    </recommendedName>
</protein>
<accession>A0A973W1U7</accession>
<proteinExistence type="predicted"/>
<organism evidence="2">
    <name type="scientific">Bradyrhizobium septentrionale</name>
    <dbReference type="NCBI Taxonomy" id="1404411"/>
    <lineage>
        <taxon>Bacteria</taxon>
        <taxon>Pseudomonadati</taxon>
        <taxon>Pseudomonadota</taxon>
        <taxon>Alphaproteobacteria</taxon>
        <taxon>Hyphomicrobiales</taxon>
        <taxon>Nitrobacteraceae</taxon>
        <taxon>Bradyrhizobium</taxon>
    </lineage>
</organism>
<evidence type="ECO:0000313" key="2">
    <source>
        <dbReference type="EMBL" id="NVI45590.1"/>
    </source>
</evidence>
<feature type="domain" description="Type II CBASS E2 protein" evidence="1">
    <location>
        <begin position="16"/>
        <end position="146"/>
    </location>
</feature>
<gene>
    <name evidence="2" type="ORF">HAP48_022025</name>
</gene>
<evidence type="ECO:0000259" key="1">
    <source>
        <dbReference type="Pfam" id="PF26395"/>
    </source>
</evidence>
<dbReference type="AlphaFoldDB" id="A0A973W1U7"/>